<proteinExistence type="predicted"/>
<sequence length="15" mass="1684">MAFQFLANDLGQLLC</sequence>
<dbReference type="EMBL" id="GGEC01071670">
    <property type="protein sequence ID" value="MBX52154.1"/>
    <property type="molecule type" value="Transcribed_RNA"/>
</dbReference>
<accession>A0A2P2PBQ4</accession>
<reference evidence="1" key="1">
    <citation type="submission" date="2018-02" db="EMBL/GenBank/DDBJ databases">
        <title>Rhizophora mucronata_Transcriptome.</title>
        <authorList>
            <person name="Meera S.P."/>
            <person name="Sreeshan A."/>
            <person name="Augustine A."/>
        </authorList>
    </citation>
    <scope>NUCLEOTIDE SEQUENCE</scope>
    <source>
        <tissue evidence="1">Leaf</tissue>
    </source>
</reference>
<protein>
    <submittedName>
        <fullName evidence="1">Uncharacterized protein</fullName>
    </submittedName>
</protein>
<name>A0A2P2PBQ4_RHIMU</name>
<organism evidence="1">
    <name type="scientific">Rhizophora mucronata</name>
    <name type="common">Asiatic mangrove</name>
    <dbReference type="NCBI Taxonomy" id="61149"/>
    <lineage>
        <taxon>Eukaryota</taxon>
        <taxon>Viridiplantae</taxon>
        <taxon>Streptophyta</taxon>
        <taxon>Embryophyta</taxon>
        <taxon>Tracheophyta</taxon>
        <taxon>Spermatophyta</taxon>
        <taxon>Magnoliopsida</taxon>
        <taxon>eudicotyledons</taxon>
        <taxon>Gunneridae</taxon>
        <taxon>Pentapetalae</taxon>
        <taxon>rosids</taxon>
        <taxon>fabids</taxon>
        <taxon>Malpighiales</taxon>
        <taxon>Rhizophoraceae</taxon>
        <taxon>Rhizophora</taxon>
    </lineage>
</organism>
<evidence type="ECO:0000313" key="1">
    <source>
        <dbReference type="EMBL" id="MBX52154.1"/>
    </source>
</evidence>